<dbReference type="GO" id="GO:0005829">
    <property type="term" value="C:cytosol"/>
    <property type="evidence" value="ECO:0007669"/>
    <property type="project" value="TreeGrafter"/>
</dbReference>
<name>A0A0R2CB03_9LACO</name>
<dbReference type="Pfam" id="PF08282">
    <property type="entry name" value="Hydrolase_3"/>
    <property type="match status" value="1"/>
</dbReference>
<dbReference type="RefSeq" id="WP_056970534.1">
    <property type="nucleotide sequence ID" value="NZ_AYYX01000017.1"/>
</dbReference>
<dbReference type="SFLD" id="SFLDS00003">
    <property type="entry name" value="Haloacid_Dehalogenase"/>
    <property type="match status" value="1"/>
</dbReference>
<dbReference type="GO" id="GO:0000287">
    <property type="term" value="F:magnesium ion binding"/>
    <property type="evidence" value="ECO:0007669"/>
    <property type="project" value="TreeGrafter"/>
</dbReference>
<dbReference type="PROSITE" id="PS01228">
    <property type="entry name" value="COF_1"/>
    <property type="match status" value="1"/>
</dbReference>
<accession>A0A0R2CB03</accession>
<evidence type="ECO:0000313" key="2">
    <source>
        <dbReference type="Proteomes" id="UP000051576"/>
    </source>
</evidence>
<dbReference type="Proteomes" id="UP000051576">
    <property type="component" value="Unassembled WGS sequence"/>
</dbReference>
<dbReference type="NCBIfam" id="TIGR00099">
    <property type="entry name" value="Cof-subfamily"/>
    <property type="match status" value="1"/>
</dbReference>
<dbReference type="GO" id="GO:0016791">
    <property type="term" value="F:phosphatase activity"/>
    <property type="evidence" value="ECO:0007669"/>
    <property type="project" value="UniProtKB-ARBA"/>
</dbReference>
<dbReference type="PANTHER" id="PTHR10000">
    <property type="entry name" value="PHOSPHOSERINE PHOSPHATASE"/>
    <property type="match status" value="1"/>
</dbReference>
<dbReference type="EMBL" id="AYYX01000017">
    <property type="protein sequence ID" value="KRM88920.1"/>
    <property type="molecule type" value="Genomic_DNA"/>
</dbReference>
<dbReference type="InterPro" id="IPR000150">
    <property type="entry name" value="Cof"/>
</dbReference>
<dbReference type="InterPro" id="IPR036412">
    <property type="entry name" value="HAD-like_sf"/>
</dbReference>
<sequence length="266" mass="29735">MFPKLVFSDIDGTLLNSSHQITFKTKKAILRMVAAGSKFIPVSARMPAAILPVIEVLGLKMPFVAYNGALICDENNQELNSLTLSTEMAKEICQDVENNYPELVWNVYSADFWLATGADHYWIKNEESVVGLKATRCRSAEEIAKLTAVHKLLLMGPAQKVDQYLPLLKTKYHQLAINQSAPHLIEITANRVEKSQAVLWMMNYYQAVLGETVAFGDNFNDLGMLKVVGNGYVMGNAPQELKTMDFKQTLDNNHDGIAQVLNHLFK</sequence>
<evidence type="ECO:0000313" key="1">
    <source>
        <dbReference type="EMBL" id="KRM88920.1"/>
    </source>
</evidence>
<proteinExistence type="predicted"/>
<dbReference type="AlphaFoldDB" id="A0A0R2CB03"/>
<dbReference type="PROSITE" id="PS01229">
    <property type="entry name" value="COF_2"/>
    <property type="match status" value="1"/>
</dbReference>
<dbReference type="PATRIC" id="fig|1133569.4.peg.596"/>
<dbReference type="CDD" id="cd07516">
    <property type="entry name" value="HAD_Pase"/>
    <property type="match status" value="1"/>
</dbReference>
<keyword evidence="2" id="KW-1185">Reference proteome</keyword>
<dbReference type="STRING" id="1133569.FD21_GL000558"/>
<dbReference type="SFLD" id="SFLDG01140">
    <property type="entry name" value="C2.B:_Phosphomannomutase_and_P"/>
    <property type="match status" value="1"/>
</dbReference>
<dbReference type="SUPFAM" id="SSF56784">
    <property type="entry name" value="HAD-like"/>
    <property type="match status" value="1"/>
</dbReference>
<reference evidence="1 2" key="1">
    <citation type="journal article" date="2015" name="Genome Announc.">
        <title>Expanding the biotechnology potential of lactobacilli through comparative genomics of 213 strains and associated genera.</title>
        <authorList>
            <person name="Sun Z."/>
            <person name="Harris H.M."/>
            <person name="McCann A."/>
            <person name="Guo C."/>
            <person name="Argimon S."/>
            <person name="Zhang W."/>
            <person name="Yang X."/>
            <person name="Jeffery I.B."/>
            <person name="Cooney J.C."/>
            <person name="Kagawa T.F."/>
            <person name="Liu W."/>
            <person name="Song Y."/>
            <person name="Salvetti E."/>
            <person name="Wrobel A."/>
            <person name="Rasinkangas P."/>
            <person name="Parkhill J."/>
            <person name="Rea M.C."/>
            <person name="O'Sullivan O."/>
            <person name="Ritari J."/>
            <person name="Douillard F.P."/>
            <person name="Paul Ross R."/>
            <person name="Yang R."/>
            <person name="Briner A.E."/>
            <person name="Felis G.E."/>
            <person name="de Vos W.M."/>
            <person name="Barrangou R."/>
            <person name="Klaenhammer T.R."/>
            <person name="Caufield P.W."/>
            <person name="Cui Y."/>
            <person name="Zhang H."/>
            <person name="O'Toole P.W."/>
        </authorList>
    </citation>
    <scope>NUCLEOTIDE SEQUENCE [LARGE SCALE GENOMIC DNA]</scope>
    <source>
        <strain evidence="1 2">DSM 20605</strain>
    </source>
</reference>
<protein>
    <submittedName>
        <fullName evidence="1">Uncharacterized protein</fullName>
    </submittedName>
</protein>
<organism evidence="1 2">
    <name type="scientific">Liquorilactobacillus vini DSM 20605</name>
    <dbReference type="NCBI Taxonomy" id="1133569"/>
    <lineage>
        <taxon>Bacteria</taxon>
        <taxon>Bacillati</taxon>
        <taxon>Bacillota</taxon>
        <taxon>Bacilli</taxon>
        <taxon>Lactobacillales</taxon>
        <taxon>Lactobacillaceae</taxon>
        <taxon>Liquorilactobacillus</taxon>
    </lineage>
</organism>
<dbReference type="Gene3D" id="3.30.1240.10">
    <property type="match status" value="1"/>
</dbReference>
<gene>
    <name evidence="1" type="ORF">FD21_GL000558</name>
</gene>
<dbReference type="Gene3D" id="3.40.50.1000">
    <property type="entry name" value="HAD superfamily/HAD-like"/>
    <property type="match status" value="1"/>
</dbReference>
<dbReference type="InterPro" id="IPR006379">
    <property type="entry name" value="HAD-SF_hydro_IIB"/>
</dbReference>
<dbReference type="InterPro" id="IPR023214">
    <property type="entry name" value="HAD_sf"/>
</dbReference>
<comment type="caution">
    <text evidence="1">The sequence shown here is derived from an EMBL/GenBank/DDBJ whole genome shotgun (WGS) entry which is preliminary data.</text>
</comment>
<dbReference type="PANTHER" id="PTHR10000:SF8">
    <property type="entry name" value="HAD SUPERFAMILY HYDROLASE-LIKE, TYPE 3"/>
    <property type="match status" value="1"/>
</dbReference>
<dbReference type="NCBIfam" id="TIGR01484">
    <property type="entry name" value="HAD-SF-IIB"/>
    <property type="match status" value="1"/>
</dbReference>